<dbReference type="RefSeq" id="WP_024023236.1">
    <property type="nucleotide sequence ID" value="NZ_AYOZ01000006.1"/>
</dbReference>
<reference evidence="1 2" key="1">
    <citation type="journal article" date="2014" name="Genome Announc.">
        <title>Draft Genome Sequence of Marinomonas sp. Strain D104, a Polycyclic Aromatic Hydrocarbon-Degrading Bacterium from the Deep-Sea Sediment of the Arctic Ocean.</title>
        <authorList>
            <person name="Dong C."/>
            <person name="Bai X."/>
            <person name="Lai Q."/>
            <person name="Xie Y."/>
            <person name="Chen X."/>
            <person name="Shao Z."/>
        </authorList>
    </citation>
    <scope>NUCLEOTIDE SEQUENCE [LARGE SCALE GENOMIC DNA]</scope>
    <source>
        <strain evidence="1 2">D104</strain>
    </source>
</reference>
<name>W1S0M3_9GAMM</name>
<organism evidence="1 2">
    <name type="scientific">Marinomonas profundimaris</name>
    <dbReference type="NCBI Taxonomy" id="1208321"/>
    <lineage>
        <taxon>Bacteria</taxon>
        <taxon>Pseudomonadati</taxon>
        <taxon>Pseudomonadota</taxon>
        <taxon>Gammaproteobacteria</taxon>
        <taxon>Oceanospirillales</taxon>
        <taxon>Oceanospirillaceae</taxon>
        <taxon>Marinomonas</taxon>
    </lineage>
</organism>
<proteinExistence type="predicted"/>
<gene>
    <name evidence="1" type="ORF">D104_05285</name>
</gene>
<protein>
    <submittedName>
        <fullName evidence="1">Uncharacterized protein</fullName>
    </submittedName>
</protein>
<dbReference type="OrthoDB" id="6093488at2"/>
<sequence>MAQLDNGWMNLSLPISQAEMALRDYHYSPQSGLESLRFALLSLQKITHTYTLHDNYSQRLTSFLFALDGLLASGSPYSERYHTAFLSASDALFQVAVGGQFGIDRRQQLDLLLSSERPCWAYIASFSNEKARLPTYVNYEALFVSSPPSPHRITVDAYLEVLSSSGRVSFQVDAKKDGFLEGRFLLESVQSLSWFKARFPQLQWRTLAKNKNTALEALCQQSFLPLFQNTSIEKSSRYRLLERYEECFKSSFYQSFSTLFPATLSGIYEPERLVPLSKNAALFECDDGSVAFPVRHGGDMYVGTKPAPEKALNLSYLGCLGQDSLSYFLYEVNTGFGRFAFDQAEVLGAYTITDESLFELDGDLWFSAGESINAKVMLSMPLFSLSDSVYCVLPDFITQVLVIKQAGVCVALPYSSLREVEGVCSHMQAPRSWVKNIWLNQQNEPLLEPWLLAVSELPLPFQRAGRNKPTHPVRNGYYFGKVCGRMIWVQAELVLAILPYRSPYSFTGINGDELSFESFIIYDGRCFDKVVAAVSDEEVGVSHNKNVYSVILDVMGESTVLPFASFEWCDSFPGEESEEVVSWLPNTKESDDKPHYASLQNNVVVDQKNYLSFVAGFWPSSSLA</sequence>
<comment type="caution">
    <text evidence="1">The sequence shown here is derived from an EMBL/GenBank/DDBJ whole genome shotgun (WGS) entry which is preliminary data.</text>
</comment>
<dbReference type="EMBL" id="AYOZ01000006">
    <property type="protein sequence ID" value="ETI61554.1"/>
    <property type="molecule type" value="Genomic_DNA"/>
</dbReference>
<dbReference type="STRING" id="1208321.D104_05285"/>
<dbReference type="AlphaFoldDB" id="W1S0M3"/>
<evidence type="ECO:0000313" key="1">
    <source>
        <dbReference type="EMBL" id="ETI61554.1"/>
    </source>
</evidence>
<accession>W1S0M3</accession>
<evidence type="ECO:0000313" key="2">
    <source>
        <dbReference type="Proteomes" id="UP000018857"/>
    </source>
</evidence>
<dbReference type="Proteomes" id="UP000018857">
    <property type="component" value="Unassembled WGS sequence"/>
</dbReference>
<dbReference type="PATRIC" id="fig|1208321.3.peg.1057"/>
<keyword evidence="2" id="KW-1185">Reference proteome</keyword>